<dbReference type="AlphaFoldDB" id="A0A841SS41"/>
<dbReference type="InterPro" id="IPR011083">
    <property type="entry name" value="Phage_tail_collar_dom"/>
</dbReference>
<gene>
    <name evidence="2" type="ORF">H7B67_11605</name>
</gene>
<feature type="domain" description="Phage tail collar" evidence="1">
    <location>
        <begin position="7"/>
        <end position="63"/>
    </location>
</feature>
<dbReference type="InterPro" id="IPR037053">
    <property type="entry name" value="Phage_tail_collar_dom_sf"/>
</dbReference>
<dbReference type="EMBL" id="JACJVQ010000008">
    <property type="protein sequence ID" value="MBB6634754.1"/>
    <property type="molecule type" value="Genomic_DNA"/>
</dbReference>
<evidence type="ECO:0000259" key="1">
    <source>
        <dbReference type="Pfam" id="PF07484"/>
    </source>
</evidence>
<dbReference type="SUPFAM" id="SSF88874">
    <property type="entry name" value="Receptor-binding domain of short tail fibre protein gp12"/>
    <property type="match status" value="1"/>
</dbReference>
<accession>A0A841SS41</accession>
<evidence type="ECO:0000313" key="3">
    <source>
        <dbReference type="Proteomes" id="UP000535838"/>
    </source>
</evidence>
<protein>
    <submittedName>
        <fullName evidence="2">Phage tail protein</fullName>
    </submittedName>
</protein>
<sequence>MAEPFVGEIRSFGFGIVPAGWMACNGQVLQITENSALYSLLGTRFGGDGVKTFALPNLQGRVPICASNPNAKVAASGGEEGHALTINEMPSHQHEATAGSNATTSDPSGAFWGTSDLVSYNAAKNQTMSPNALRTSGGGAAHSNMQPYTVLNYCIATQGIYPPQPY</sequence>
<keyword evidence="3" id="KW-1185">Reference proteome</keyword>
<dbReference type="Pfam" id="PF07484">
    <property type="entry name" value="Collar"/>
    <property type="match status" value="1"/>
</dbReference>
<dbReference type="RefSeq" id="WP_185119994.1">
    <property type="nucleotide sequence ID" value="NZ_JACJVQ010000008.1"/>
</dbReference>
<organism evidence="2 3">
    <name type="scientific">Cohnella thailandensis</name>
    <dbReference type="NCBI Taxonomy" id="557557"/>
    <lineage>
        <taxon>Bacteria</taxon>
        <taxon>Bacillati</taxon>
        <taxon>Bacillota</taxon>
        <taxon>Bacilli</taxon>
        <taxon>Bacillales</taxon>
        <taxon>Paenibacillaceae</taxon>
        <taxon>Cohnella</taxon>
    </lineage>
</organism>
<evidence type="ECO:0000313" key="2">
    <source>
        <dbReference type="EMBL" id="MBB6634754.1"/>
    </source>
</evidence>
<dbReference type="Gene3D" id="3.90.1340.10">
    <property type="entry name" value="Phage tail collar domain"/>
    <property type="match status" value="1"/>
</dbReference>
<comment type="caution">
    <text evidence="2">The sequence shown here is derived from an EMBL/GenBank/DDBJ whole genome shotgun (WGS) entry which is preliminary data.</text>
</comment>
<dbReference type="Proteomes" id="UP000535838">
    <property type="component" value="Unassembled WGS sequence"/>
</dbReference>
<name>A0A841SS41_9BACL</name>
<proteinExistence type="predicted"/>
<reference evidence="2 3" key="1">
    <citation type="submission" date="2020-08" db="EMBL/GenBank/DDBJ databases">
        <title>Cohnella phylogeny.</title>
        <authorList>
            <person name="Dunlap C."/>
        </authorList>
    </citation>
    <scope>NUCLEOTIDE SEQUENCE [LARGE SCALE GENOMIC DNA]</scope>
    <source>
        <strain evidence="2 3">DSM 25241</strain>
    </source>
</reference>